<evidence type="ECO:0000259" key="11">
    <source>
        <dbReference type="PROSITE" id="PS50862"/>
    </source>
</evidence>
<comment type="similarity">
    <text evidence="10">Belongs to the class-II aminoacyl-tRNA synthetase family. ProS type 1 subfamily.</text>
</comment>
<dbReference type="PANTHER" id="PTHR42753">
    <property type="entry name" value="MITOCHONDRIAL RIBOSOME PROTEIN L39/PROLYL-TRNA LIGASE FAMILY MEMBER"/>
    <property type="match status" value="1"/>
</dbReference>
<dbReference type="InterPro" id="IPR002314">
    <property type="entry name" value="aa-tRNA-synt_IIb"/>
</dbReference>
<evidence type="ECO:0000256" key="8">
    <source>
        <dbReference type="ARBA" id="ARBA00023146"/>
    </source>
</evidence>
<evidence type="ECO:0000256" key="1">
    <source>
        <dbReference type="ARBA" id="ARBA00004496"/>
    </source>
</evidence>
<evidence type="ECO:0000313" key="13">
    <source>
        <dbReference type="Proteomes" id="UP000640930"/>
    </source>
</evidence>
<keyword evidence="8 10" id="KW-0030">Aminoacyl-tRNA synthetase</keyword>
<keyword evidence="3 10" id="KW-0963">Cytoplasm</keyword>
<dbReference type="Pfam" id="PF00587">
    <property type="entry name" value="tRNA-synt_2b"/>
    <property type="match status" value="1"/>
</dbReference>
<dbReference type="PRINTS" id="PR01046">
    <property type="entry name" value="TRNASYNTHPRO"/>
</dbReference>
<keyword evidence="5 10" id="KW-0547">Nucleotide-binding</keyword>
<dbReference type="SUPFAM" id="SSF52954">
    <property type="entry name" value="Class II aaRS ABD-related"/>
    <property type="match status" value="1"/>
</dbReference>
<gene>
    <name evidence="10" type="primary">proS</name>
    <name evidence="12" type="ORF">H9636_03600</name>
</gene>
<dbReference type="HAMAP" id="MF_01569">
    <property type="entry name" value="Pro_tRNA_synth_type1"/>
    <property type="match status" value="1"/>
</dbReference>
<dbReference type="Gene3D" id="3.40.50.800">
    <property type="entry name" value="Anticodon-binding domain"/>
    <property type="match status" value="1"/>
</dbReference>
<reference evidence="12 13" key="1">
    <citation type="submission" date="2020-08" db="EMBL/GenBank/DDBJ databases">
        <title>A Genomic Blueprint of the Chicken Gut Microbiome.</title>
        <authorList>
            <person name="Gilroy R."/>
            <person name="Ravi A."/>
            <person name="Getino M."/>
            <person name="Pursley I."/>
            <person name="Horton D.L."/>
            <person name="Alikhan N.-F."/>
            <person name="Baker D."/>
            <person name="Gharbi K."/>
            <person name="Hall N."/>
            <person name="Watson M."/>
            <person name="Adriaenssens E.M."/>
            <person name="Foster-Nyarko E."/>
            <person name="Jarju S."/>
            <person name="Secka A."/>
            <person name="Antonio M."/>
            <person name="Oren A."/>
            <person name="Chaudhuri R."/>
            <person name="La Ragione R.M."/>
            <person name="Hildebrand F."/>
            <person name="Pallen M.J."/>
        </authorList>
    </citation>
    <scope>NUCLEOTIDE SEQUENCE [LARGE SCALE GENOMIC DNA]</scope>
    <source>
        <strain evidence="12 13">Re31</strain>
    </source>
</reference>
<dbReference type="SUPFAM" id="SSF55826">
    <property type="entry name" value="YbaK/ProRS associated domain"/>
    <property type="match status" value="1"/>
</dbReference>
<keyword evidence="4 10" id="KW-0436">Ligase</keyword>
<evidence type="ECO:0000256" key="3">
    <source>
        <dbReference type="ARBA" id="ARBA00022490"/>
    </source>
</evidence>
<evidence type="ECO:0000256" key="6">
    <source>
        <dbReference type="ARBA" id="ARBA00022840"/>
    </source>
</evidence>
<comment type="caution">
    <text evidence="12">The sequence shown here is derived from an EMBL/GenBank/DDBJ whole genome shotgun (WGS) entry which is preliminary data.</text>
</comment>
<dbReference type="CDD" id="cd00861">
    <property type="entry name" value="ProRS_anticodon_short"/>
    <property type="match status" value="1"/>
</dbReference>
<dbReference type="InterPro" id="IPR050062">
    <property type="entry name" value="Pro-tRNA_synthetase"/>
</dbReference>
<dbReference type="PANTHER" id="PTHR42753:SF2">
    <property type="entry name" value="PROLINE--TRNA LIGASE"/>
    <property type="match status" value="1"/>
</dbReference>
<evidence type="ECO:0000256" key="9">
    <source>
        <dbReference type="ARBA" id="ARBA00047671"/>
    </source>
</evidence>
<comment type="function">
    <text evidence="10">Catalyzes the attachment of proline to tRNA(Pro) in a two-step reaction: proline is first activated by ATP to form Pro-AMP and then transferred to the acceptor end of tRNA(Pro). As ProRS can inadvertently accommodate and process non-cognate amino acids such as alanine and cysteine, to avoid such errors it has two additional distinct editing activities against alanine. One activity is designated as 'pretransfer' editing and involves the tRNA(Pro)-independent hydrolysis of activated Ala-AMP. The other activity is designated 'posttransfer' editing and involves deacylation of mischarged Ala-tRNA(Pro). The misacylated Cys-tRNA(Pro) is not edited by ProRS.</text>
</comment>
<dbReference type="Gene3D" id="3.30.930.10">
    <property type="entry name" value="Bira Bifunctional Protein, Domain 2"/>
    <property type="match status" value="2"/>
</dbReference>
<feature type="domain" description="Aminoacyl-transfer RNA synthetases class-II family profile" evidence="11">
    <location>
        <begin position="33"/>
        <end position="465"/>
    </location>
</feature>
<evidence type="ECO:0000313" key="12">
    <source>
        <dbReference type="EMBL" id="MBD8025735.1"/>
    </source>
</evidence>
<dbReference type="Proteomes" id="UP000640930">
    <property type="component" value="Unassembled WGS sequence"/>
</dbReference>
<dbReference type="InterPro" id="IPR007214">
    <property type="entry name" value="YbaK/aa-tRNA-synth-assoc-dom"/>
</dbReference>
<dbReference type="EMBL" id="JACSQA010000003">
    <property type="protein sequence ID" value="MBD8025735.1"/>
    <property type="molecule type" value="Genomic_DNA"/>
</dbReference>
<organism evidence="12 13">
    <name type="scientific">Ureibacillus galli</name>
    <dbReference type="NCBI Taxonomy" id="2762222"/>
    <lineage>
        <taxon>Bacteria</taxon>
        <taxon>Bacillati</taxon>
        <taxon>Bacillota</taxon>
        <taxon>Bacilli</taxon>
        <taxon>Bacillales</taxon>
        <taxon>Caryophanaceae</taxon>
        <taxon>Ureibacillus</taxon>
    </lineage>
</organism>
<dbReference type="InterPro" id="IPR045864">
    <property type="entry name" value="aa-tRNA-synth_II/BPL/LPL"/>
</dbReference>
<comment type="subunit">
    <text evidence="2 10">Homodimer.</text>
</comment>
<evidence type="ECO:0000256" key="5">
    <source>
        <dbReference type="ARBA" id="ARBA00022741"/>
    </source>
</evidence>
<accession>A0ABR8X8U7</accession>
<keyword evidence="13" id="KW-1185">Reference proteome</keyword>
<dbReference type="PROSITE" id="PS50862">
    <property type="entry name" value="AA_TRNA_LIGASE_II"/>
    <property type="match status" value="1"/>
</dbReference>
<dbReference type="InterPro" id="IPR044140">
    <property type="entry name" value="ProRS_anticodon_short"/>
</dbReference>
<evidence type="ECO:0000256" key="2">
    <source>
        <dbReference type="ARBA" id="ARBA00011738"/>
    </source>
</evidence>
<keyword evidence="7 10" id="KW-0648">Protein biosynthesis</keyword>
<dbReference type="InterPro" id="IPR036754">
    <property type="entry name" value="YbaK/aa-tRNA-synt-asso_dom_sf"/>
</dbReference>
<dbReference type="CDD" id="cd04334">
    <property type="entry name" value="ProRS-INS"/>
    <property type="match status" value="1"/>
</dbReference>
<comment type="subcellular location">
    <subcellularLocation>
        <location evidence="1 10">Cytoplasm</location>
    </subcellularLocation>
</comment>
<comment type="catalytic activity">
    <reaction evidence="9 10">
        <text>tRNA(Pro) + L-proline + ATP = L-prolyl-tRNA(Pro) + AMP + diphosphate</text>
        <dbReference type="Rhea" id="RHEA:14305"/>
        <dbReference type="Rhea" id="RHEA-COMP:9700"/>
        <dbReference type="Rhea" id="RHEA-COMP:9702"/>
        <dbReference type="ChEBI" id="CHEBI:30616"/>
        <dbReference type="ChEBI" id="CHEBI:33019"/>
        <dbReference type="ChEBI" id="CHEBI:60039"/>
        <dbReference type="ChEBI" id="CHEBI:78442"/>
        <dbReference type="ChEBI" id="CHEBI:78532"/>
        <dbReference type="ChEBI" id="CHEBI:456215"/>
        <dbReference type="EC" id="6.1.1.15"/>
    </reaction>
</comment>
<name>A0ABR8X8U7_9BACL</name>
<dbReference type="Gene3D" id="3.90.960.10">
    <property type="entry name" value="YbaK/aminoacyl-tRNA synthetase-associated domain"/>
    <property type="match status" value="1"/>
</dbReference>
<dbReference type="InterPro" id="IPR004154">
    <property type="entry name" value="Anticodon-bd"/>
</dbReference>
<dbReference type="InterPro" id="IPR004500">
    <property type="entry name" value="Pro-tRNA-synth_IIa_bac-type"/>
</dbReference>
<dbReference type="RefSeq" id="WP_191706273.1">
    <property type="nucleotide sequence ID" value="NZ_JACSQA010000003.1"/>
</dbReference>
<dbReference type="NCBIfam" id="NF006625">
    <property type="entry name" value="PRK09194.1"/>
    <property type="match status" value="1"/>
</dbReference>
<keyword evidence="6 10" id="KW-0067">ATP-binding</keyword>
<dbReference type="InterPro" id="IPR006195">
    <property type="entry name" value="aa-tRNA-synth_II"/>
</dbReference>
<dbReference type="EC" id="6.1.1.15" evidence="10"/>
<dbReference type="InterPro" id="IPR002316">
    <property type="entry name" value="Pro-tRNA-ligase_IIa"/>
</dbReference>
<dbReference type="NCBIfam" id="TIGR00409">
    <property type="entry name" value="proS_fam_II"/>
    <property type="match status" value="1"/>
</dbReference>
<dbReference type="Pfam" id="PF04073">
    <property type="entry name" value="tRNA_edit"/>
    <property type="match status" value="1"/>
</dbReference>
<dbReference type="Pfam" id="PF03129">
    <property type="entry name" value="HGTP_anticodon"/>
    <property type="match status" value="1"/>
</dbReference>
<dbReference type="SUPFAM" id="SSF55681">
    <property type="entry name" value="Class II aaRS and biotin synthetases"/>
    <property type="match status" value="1"/>
</dbReference>
<dbReference type="GO" id="GO:0004827">
    <property type="term" value="F:proline-tRNA ligase activity"/>
    <property type="evidence" value="ECO:0007669"/>
    <property type="project" value="UniProtKB-EC"/>
</dbReference>
<proteinExistence type="inferred from homology"/>
<comment type="domain">
    <text evidence="10">Consists of three domains: the N-terminal catalytic domain, the editing domain and the C-terminal anticodon-binding domain.</text>
</comment>
<protein>
    <recommendedName>
        <fullName evidence="10">Proline--tRNA ligase</fullName>
        <ecNumber evidence="10">6.1.1.15</ecNumber>
    </recommendedName>
    <alternativeName>
        <fullName evidence="10">Prolyl-tRNA synthetase</fullName>
        <shortName evidence="10">ProRS</shortName>
    </alternativeName>
</protein>
<evidence type="ECO:0000256" key="10">
    <source>
        <dbReference type="HAMAP-Rule" id="MF_01569"/>
    </source>
</evidence>
<dbReference type="InterPro" id="IPR023717">
    <property type="entry name" value="Pro-tRNA-Synthase_IIa_type1"/>
</dbReference>
<dbReference type="InterPro" id="IPR036621">
    <property type="entry name" value="Anticodon-bd_dom_sf"/>
</dbReference>
<sequence>MKQSLTLIPTLREMPSDIEVKSHKMLLRAGFLRQSTSGVYSYLPLAKRVLNKLEKMISEEMEKLGAIEITLPSLQPKDILQHSFRFNEKDEEVLHLKDRNERQLILAPSHEEVMTQLMRDEIKSYKKLPITFYQIQSKFRDESRPRFGLLRSKEFLMKAAYSYHATEESLETTYLQMSEVYSNILSRLGLYYEVVDADTRSIGGLKAQEFIIASENGETTIAYSDESNYASNIEVAPVVSTYPSSEKPMNPLEKVETPQVKTIEEVCSFFTKEQTDCMKSIVFNVDGEFVVVLVRGDHQINPIKLRNVLKAHSLSLATEEEIQQLLGCTLGSIGPIKLPVNVKVVADLAIQSIRNGIAGANEDGYHYINVNPERDFAINSYEDIRYIQEGDPSPDGNGTIRLKKGIEVGHIRMSGTELTEKFNANFIDENGQSKPMYMGSFGLGISRLLAVMAEMYQDDHGFVWPKQFSPYDVHLIPVNINDEVQFDLASQLYHILTSYHFDVLFDDRDERAGVKFIDSDLIGLPVRVTIGKRASEGIVEVKIRRTGEIFEWAKEELIDRLNEYFRSH</sequence>
<evidence type="ECO:0000256" key="4">
    <source>
        <dbReference type="ARBA" id="ARBA00022598"/>
    </source>
</evidence>
<evidence type="ECO:0000256" key="7">
    <source>
        <dbReference type="ARBA" id="ARBA00022917"/>
    </source>
</evidence>